<accession>A0A5R9GC66</accession>
<evidence type="ECO:0000313" key="2">
    <source>
        <dbReference type="Proteomes" id="UP000309676"/>
    </source>
</evidence>
<evidence type="ECO:0000313" key="1">
    <source>
        <dbReference type="EMBL" id="TLS52689.1"/>
    </source>
</evidence>
<proteinExistence type="predicted"/>
<organism evidence="1 2">
    <name type="scientific">Paenibacillus antri</name>
    <dbReference type="NCBI Taxonomy" id="2582848"/>
    <lineage>
        <taxon>Bacteria</taxon>
        <taxon>Bacillati</taxon>
        <taxon>Bacillota</taxon>
        <taxon>Bacilli</taxon>
        <taxon>Bacillales</taxon>
        <taxon>Paenibacillaceae</taxon>
        <taxon>Paenibacillus</taxon>
    </lineage>
</organism>
<gene>
    <name evidence="1" type="ORF">FE782_08655</name>
</gene>
<dbReference type="Proteomes" id="UP000309676">
    <property type="component" value="Unassembled WGS sequence"/>
</dbReference>
<reference evidence="1 2" key="1">
    <citation type="submission" date="2019-05" db="EMBL/GenBank/DDBJ databases">
        <authorList>
            <person name="Narsing Rao M.P."/>
            <person name="Li W.J."/>
        </authorList>
    </citation>
    <scope>NUCLEOTIDE SEQUENCE [LARGE SCALE GENOMIC DNA]</scope>
    <source>
        <strain evidence="1 2">SYSU_K30003</strain>
    </source>
</reference>
<sequence>MTIRSRVMSNSFLIHDMIRICPQTGEALEEQSTPAVGREQSIGLVSPRNGYVSFQIIVGLDGATDADIRISAEPLKGEFGEIEAEEFVYYAEWYHRVKGKYYPDALVPLEEGASSPRTFSAIVKKNDVQDQAYAACWVDLFVPSDIQPGEYRGAIHVTTAAGTGTLDIRLTALTTVVPNESYIVADLNSYADNISKRMDYLRNNEHRYEDGTYNEVERRFFRMAHEHRCLLHYLPYQHSGKIPSAFIPEVEGRGKNIRVKDWSRFDEHFGSYFDGSAFEGTKRGPIPLPYSYLPFNFHWPADYVKFGTKGYKTEFATILEEFHRHFTEKGWLGTKFELFLNHKKRYKLFPYDGDETRFMWDEKINDIFYDLAKDVLERKDGAQFIFRTDSSWSYGHHYEKYADLIKLWVVNQQIFSWFPEGLGVLREAGCEVWTYGTAASIHEPLLASAIAPLTAVARGVDGFVYWESTLWGDRWYETPDSNGSTALFYPGDRLFGLLGPMPSIRLKTLRNSGQVADCAERWIREQPEVRRNAIRDAFADAFDVEPDAWWPGRPAFATLPPHQWEDQMFSDAPKAVLHKGKAPDAFDDMKRKLWGILG</sequence>
<protein>
    <submittedName>
        <fullName evidence="1">DUF4091 domain-containing protein</fullName>
    </submittedName>
</protein>
<dbReference type="EMBL" id="VCIW01000004">
    <property type="protein sequence ID" value="TLS52689.1"/>
    <property type="molecule type" value="Genomic_DNA"/>
</dbReference>
<name>A0A5R9GC66_9BACL</name>
<comment type="caution">
    <text evidence="1">The sequence shown here is derived from an EMBL/GenBank/DDBJ whole genome shotgun (WGS) entry which is preliminary data.</text>
</comment>
<keyword evidence="2" id="KW-1185">Reference proteome</keyword>
<dbReference type="AlphaFoldDB" id="A0A5R9GC66"/>